<comment type="caution">
    <text evidence="2">The sequence shown here is derived from an EMBL/GenBank/DDBJ whole genome shotgun (WGS) entry which is preliminary data.</text>
</comment>
<evidence type="ECO:0000313" key="3">
    <source>
        <dbReference type="Proteomes" id="UP000448867"/>
    </source>
</evidence>
<name>A0A7X2J249_9BACI</name>
<dbReference type="EMBL" id="WKKI01000043">
    <property type="protein sequence ID" value="MRX73737.1"/>
    <property type="molecule type" value="Genomic_DNA"/>
</dbReference>
<feature type="region of interest" description="Disordered" evidence="1">
    <location>
        <begin position="1"/>
        <end position="26"/>
    </location>
</feature>
<protein>
    <submittedName>
        <fullName evidence="2">Uncharacterized protein</fullName>
    </submittedName>
</protein>
<dbReference type="OrthoDB" id="2917686at2"/>
<gene>
    <name evidence="2" type="ORF">GJU40_16470</name>
</gene>
<organism evidence="2 3">
    <name type="scientific">Metabacillus lacus</name>
    <dbReference type="NCBI Taxonomy" id="1983721"/>
    <lineage>
        <taxon>Bacteria</taxon>
        <taxon>Bacillati</taxon>
        <taxon>Bacillota</taxon>
        <taxon>Bacilli</taxon>
        <taxon>Bacillales</taxon>
        <taxon>Bacillaceae</taxon>
        <taxon>Metabacillus</taxon>
    </lineage>
</organism>
<sequence length="57" mass="6352">MVRFFNPADPEKKNKKGEDGQLHGGLMENIDSVSNALFDAVSNDEDQKMQEPQKGSE</sequence>
<reference evidence="2 3" key="1">
    <citation type="submission" date="2019-11" db="EMBL/GenBank/DDBJ databases">
        <title>Bacillus lacus genome.</title>
        <authorList>
            <person name="Allen C.J."/>
            <person name="Newman J.D."/>
        </authorList>
    </citation>
    <scope>NUCLEOTIDE SEQUENCE [LARGE SCALE GENOMIC DNA]</scope>
    <source>
        <strain evidence="2 3">KCTC 33946</strain>
    </source>
</reference>
<feature type="compositionally biased region" description="Basic and acidic residues" evidence="1">
    <location>
        <begin position="9"/>
        <end position="21"/>
    </location>
</feature>
<dbReference type="RefSeq" id="WP_154309198.1">
    <property type="nucleotide sequence ID" value="NZ_WKKI01000043.1"/>
</dbReference>
<keyword evidence="3" id="KW-1185">Reference proteome</keyword>
<dbReference type="AlphaFoldDB" id="A0A7X2J249"/>
<evidence type="ECO:0000256" key="1">
    <source>
        <dbReference type="SAM" id="MobiDB-lite"/>
    </source>
</evidence>
<proteinExistence type="predicted"/>
<accession>A0A7X2J249</accession>
<evidence type="ECO:0000313" key="2">
    <source>
        <dbReference type="EMBL" id="MRX73737.1"/>
    </source>
</evidence>
<dbReference type="Proteomes" id="UP000448867">
    <property type="component" value="Unassembled WGS sequence"/>
</dbReference>